<evidence type="ECO:0000259" key="1">
    <source>
        <dbReference type="Pfam" id="PF00350"/>
    </source>
</evidence>
<dbReference type="Pfam" id="PF24564">
    <property type="entry name" value="DUF7605"/>
    <property type="match status" value="1"/>
</dbReference>
<dbReference type="AlphaFoldDB" id="A0A6A6D9R7"/>
<keyword evidence="4" id="KW-1185">Reference proteome</keyword>
<protein>
    <recommendedName>
        <fullName evidence="5">G domain-containing protein</fullName>
    </recommendedName>
</protein>
<feature type="domain" description="DUF7605" evidence="2">
    <location>
        <begin position="594"/>
        <end position="776"/>
    </location>
</feature>
<reference evidence="3" key="1">
    <citation type="journal article" date="2020" name="Stud. Mycol.">
        <title>101 Dothideomycetes genomes: a test case for predicting lifestyles and emergence of pathogens.</title>
        <authorList>
            <person name="Haridas S."/>
            <person name="Albert R."/>
            <person name="Binder M."/>
            <person name="Bloem J."/>
            <person name="Labutti K."/>
            <person name="Salamov A."/>
            <person name="Andreopoulos B."/>
            <person name="Baker S."/>
            <person name="Barry K."/>
            <person name="Bills G."/>
            <person name="Bluhm B."/>
            <person name="Cannon C."/>
            <person name="Castanera R."/>
            <person name="Culley D."/>
            <person name="Daum C."/>
            <person name="Ezra D."/>
            <person name="Gonzalez J."/>
            <person name="Henrissat B."/>
            <person name="Kuo A."/>
            <person name="Liang C."/>
            <person name="Lipzen A."/>
            <person name="Lutzoni F."/>
            <person name="Magnuson J."/>
            <person name="Mondo S."/>
            <person name="Nolan M."/>
            <person name="Ohm R."/>
            <person name="Pangilinan J."/>
            <person name="Park H.-J."/>
            <person name="Ramirez L."/>
            <person name="Alfaro M."/>
            <person name="Sun H."/>
            <person name="Tritt A."/>
            <person name="Yoshinaga Y."/>
            <person name="Zwiers L.-H."/>
            <person name="Turgeon B."/>
            <person name="Goodwin S."/>
            <person name="Spatafora J."/>
            <person name="Crous P."/>
            <person name="Grigoriev I."/>
        </authorList>
    </citation>
    <scope>NUCLEOTIDE SEQUENCE</scope>
    <source>
        <strain evidence="3">CBS 207.26</strain>
    </source>
</reference>
<dbReference type="InterPro" id="IPR027417">
    <property type="entry name" value="P-loop_NTPase"/>
</dbReference>
<organism evidence="3 4">
    <name type="scientific">Zopfia rhizophila CBS 207.26</name>
    <dbReference type="NCBI Taxonomy" id="1314779"/>
    <lineage>
        <taxon>Eukaryota</taxon>
        <taxon>Fungi</taxon>
        <taxon>Dikarya</taxon>
        <taxon>Ascomycota</taxon>
        <taxon>Pezizomycotina</taxon>
        <taxon>Dothideomycetes</taxon>
        <taxon>Dothideomycetes incertae sedis</taxon>
        <taxon>Zopfiaceae</taxon>
        <taxon>Zopfia</taxon>
    </lineage>
</organism>
<dbReference type="OrthoDB" id="3598281at2759"/>
<dbReference type="Gene3D" id="3.40.50.300">
    <property type="entry name" value="P-loop containing nucleotide triphosphate hydrolases"/>
    <property type="match status" value="1"/>
</dbReference>
<proteinExistence type="predicted"/>
<dbReference type="PANTHER" id="PTHR36681">
    <property type="entry name" value="NUCLEAR GTPASE, GERMINAL CENTER-ASSOCIATED, TANDEM DUPLICATE 3"/>
    <property type="match status" value="1"/>
</dbReference>
<evidence type="ECO:0000259" key="2">
    <source>
        <dbReference type="Pfam" id="PF24564"/>
    </source>
</evidence>
<dbReference type="SUPFAM" id="SSF52540">
    <property type="entry name" value="P-loop containing nucleoside triphosphate hydrolases"/>
    <property type="match status" value="1"/>
</dbReference>
<dbReference type="InterPro" id="IPR056024">
    <property type="entry name" value="DUF7605"/>
</dbReference>
<evidence type="ECO:0000313" key="3">
    <source>
        <dbReference type="EMBL" id="KAF2176264.1"/>
    </source>
</evidence>
<evidence type="ECO:0008006" key="5">
    <source>
        <dbReference type="Google" id="ProtNLM"/>
    </source>
</evidence>
<dbReference type="Pfam" id="PF00350">
    <property type="entry name" value="Dynamin_N"/>
    <property type="match status" value="1"/>
</dbReference>
<evidence type="ECO:0000313" key="4">
    <source>
        <dbReference type="Proteomes" id="UP000800200"/>
    </source>
</evidence>
<name>A0A6A6D9R7_9PEZI</name>
<accession>A0A6A6D9R7</accession>
<feature type="domain" description="Dynamin N-terminal" evidence="1">
    <location>
        <begin position="105"/>
        <end position="362"/>
    </location>
</feature>
<dbReference type="Proteomes" id="UP000800200">
    <property type="component" value="Unassembled WGS sequence"/>
</dbReference>
<dbReference type="InterPro" id="IPR045063">
    <property type="entry name" value="Dynamin_N"/>
</dbReference>
<sequence>MTSNLLGAHSHAAATEINTLTSPSAPIQQPGDELLYNIATEIRPDERFFHPSFQAALNRTKQEMKDVSLAIWGCPAAHQLGTDLHALKQWAQNLSEFEPSRTKTIGLVGDSGVGKNSLINSLLDQPDLAHSNNGSSGCTCVVTEYRFRPAHHDEPFGMEVDYMTGEEIKELIEELLRSFREPRIPAFQDIDTVEDRKSIRERSEKAWRTLHSMFRQQPIFTKDFLLEYPVEADTPLINILQHWATEFLARRPGGAEARTWSSTAYDIDECTDKIDAFVRDPVDENTSALWPFVRVVRIYLRAAILQSGLVLVDCPSLRDLNYARVQATERYLRNCHEVFAVTTMDRALDDQSILDIIKRIGRHRPLRIICTKSEDINPRETERKEPDISLQVRTWRQQIEAVAKEVRRYEAQRRHGIPGALEEEVRSRDMLQGMEFGLKKFLIERKNCQIATKLIEKYADEVQLGDLKVFCVSNKEYFDHRYEEQSFAEPRLELSGVANLRKYCHSIPSEAQFAAAAAFIEHDVPAFLGSLRQWAVGGTDDINNEKAAEIKQLVQNLEEVAIKKLVLPSAQIQITRTNLNHEFASAIVLPIRENRTEWRNAALEASKEWTKWDAKTYSGFCRRYGNHETKTTGQRSWNEELIAPMRLQLQSNWGFFQESVEESKQELIDAVHDVFESICQPLREHIDAAPNALQNLLDNVSPRRDCIIRIIDAGFEDMIEGTSQIESDTLYGHASSYANALMLPAYQACNLEPAGPNADKNRKHTMATHITSIRLFPKLSTMIERHHRTFIRAAFDAMIGEITREVDNFVRDLHLVVSDEDDKSEAAKYPEFATRLRLRLIQADRALNDMAVAVEEVRRLESSNDGLEE</sequence>
<gene>
    <name evidence="3" type="ORF">K469DRAFT_607709</name>
</gene>
<dbReference type="PANTHER" id="PTHR36681:SF3">
    <property type="entry name" value="NUCLEAR GTPASE, GERMINAL CENTER-ASSOCIATED, TANDEM DUPLICATE 3"/>
    <property type="match status" value="1"/>
</dbReference>
<dbReference type="EMBL" id="ML994711">
    <property type="protein sequence ID" value="KAF2176264.1"/>
    <property type="molecule type" value="Genomic_DNA"/>
</dbReference>